<dbReference type="AlphaFoldDB" id="A0A9W9U1T5"/>
<feature type="region of interest" description="Disordered" evidence="1">
    <location>
        <begin position="24"/>
        <end position="47"/>
    </location>
</feature>
<dbReference type="OrthoDB" id="4368524at2759"/>
<feature type="compositionally biased region" description="Polar residues" evidence="1">
    <location>
        <begin position="306"/>
        <end position="315"/>
    </location>
</feature>
<reference evidence="2" key="1">
    <citation type="submission" date="2022-12" db="EMBL/GenBank/DDBJ databases">
        <authorList>
            <person name="Petersen C."/>
        </authorList>
    </citation>
    <scope>NUCLEOTIDE SEQUENCE</scope>
    <source>
        <strain evidence="2">IBT 21472</strain>
    </source>
</reference>
<feature type="region of interest" description="Disordered" evidence="1">
    <location>
        <begin position="202"/>
        <end position="317"/>
    </location>
</feature>
<feature type="compositionally biased region" description="Low complexity" evidence="1">
    <location>
        <begin position="277"/>
        <end position="295"/>
    </location>
</feature>
<proteinExistence type="predicted"/>
<evidence type="ECO:0000313" key="2">
    <source>
        <dbReference type="EMBL" id="KAJ5307519.1"/>
    </source>
</evidence>
<name>A0A9W9U1T5_9EURO</name>
<organism evidence="2 3">
    <name type="scientific">Penicillium atrosanguineum</name>
    <dbReference type="NCBI Taxonomy" id="1132637"/>
    <lineage>
        <taxon>Eukaryota</taxon>
        <taxon>Fungi</taxon>
        <taxon>Dikarya</taxon>
        <taxon>Ascomycota</taxon>
        <taxon>Pezizomycotina</taxon>
        <taxon>Eurotiomycetes</taxon>
        <taxon>Eurotiomycetidae</taxon>
        <taxon>Eurotiales</taxon>
        <taxon>Aspergillaceae</taxon>
        <taxon>Penicillium</taxon>
    </lineage>
</organism>
<dbReference type="Proteomes" id="UP001147746">
    <property type="component" value="Unassembled WGS sequence"/>
</dbReference>
<accession>A0A9W9U1T5</accession>
<protein>
    <submittedName>
        <fullName evidence="2">Uncharacterized protein</fullName>
    </submittedName>
</protein>
<keyword evidence="3" id="KW-1185">Reference proteome</keyword>
<dbReference type="EMBL" id="JAPZBO010000008">
    <property type="protein sequence ID" value="KAJ5307519.1"/>
    <property type="molecule type" value="Genomic_DNA"/>
</dbReference>
<evidence type="ECO:0000256" key="1">
    <source>
        <dbReference type="SAM" id="MobiDB-lite"/>
    </source>
</evidence>
<evidence type="ECO:0000313" key="3">
    <source>
        <dbReference type="Proteomes" id="UP001147746"/>
    </source>
</evidence>
<comment type="caution">
    <text evidence="2">The sequence shown here is derived from an EMBL/GenBank/DDBJ whole genome shotgun (WGS) entry which is preliminary data.</text>
</comment>
<reference evidence="2" key="2">
    <citation type="journal article" date="2023" name="IMA Fungus">
        <title>Comparative genomic study of the Penicillium genus elucidates a diverse pangenome and 15 lateral gene transfer events.</title>
        <authorList>
            <person name="Petersen C."/>
            <person name="Sorensen T."/>
            <person name="Nielsen M.R."/>
            <person name="Sondergaard T.E."/>
            <person name="Sorensen J.L."/>
            <person name="Fitzpatrick D.A."/>
            <person name="Frisvad J.C."/>
            <person name="Nielsen K.L."/>
        </authorList>
    </citation>
    <scope>NUCLEOTIDE SEQUENCE</scope>
    <source>
        <strain evidence="2">IBT 21472</strain>
    </source>
</reference>
<feature type="compositionally biased region" description="Polar residues" evidence="1">
    <location>
        <begin position="228"/>
        <end position="246"/>
    </location>
</feature>
<gene>
    <name evidence="2" type="ORF">N7476_008175</name>
</gene>
<feature type="region of interest" description="Disordered" evidence="1">
    <location>
        <begin position="61"/>
        <end position="82"/>
    </location>
</feature>
<sequence>MTAPERESQGLIRREAALNARDAITHQYATSTKKETKTPSTKKFPDPISRYMTAQFNKRSTILLSSDDEDQPSRKRMAPSLSANNIPQHTSRVETVSQADFNALRSLVTRLLHESRADRATNQELESEIASLKEVVAAMATLLEAYESVIDKTQIKALEAQLLSERTEARLTRLEVPHREDVCMECAIRSCEDEEVVLTDNLMGPRTNTPGPHNKNHKRFDSTGFEAPSSTQPDVELQNPSFTPDASTGMPRPVNYETADERPSPKRLRTSSFDTPSGSSVLSQSNQSSPRKSSPVKPTPIKQEKPQPQSPSSVRNKPARFIKLTPTQATSPSQVEVTPRAEVETVKLRAELSQLRLDFGIEKQRNEALRSQFEVERCLNEFLRGQTIAEQNVNKSLQEKVTALEQRLDRHEPTFVTLQHLKQVLLTWLRDYLVQARTEAGGSSQQVVNPQL</sequence>